<dbReference type="PANTHER" id="PTHR42928:SF5">
    <property type="entry name" value="BLR1237 PROTEIN"/>
    <property type="match status" value="1"/>
</dbReference>
<dbReference type="Gene3D" id="3.40.190.150">
    <property type="entry name" value="Bordetella uptake gene, domain 1"/>
    <property type="match status" value="1"/>
</dbReference>
<keyword evidence="2" id="KW-0732">Signal</keyword>
<feature type="chain" id="PRO_5002217014" evidence="2">
    <location>
        <begin position="27"/>
        <end position="326"/>
    </location>
</feature>
<comment type="similarity">
    <text evidence="1">Belongs to the UPF0065 (bug) family.</text>
</comment>
<organism evidence="3 4">
    <name type="scientific">Variovorax paradoxus</name>
    <dbReference type="NCBI Taxonomy" id="34073"/>
    <lineage>
        <taxon>Bacteria</taxon>
        <taxon>Pseudomonadati</taxon>
        <taxon>Pseudomonadota</taxon>
        <taxon>Betaproteobacteria</taxon>
        <taxon>Burkholderiales</taxon>
        <taxon>Comamonadaceae</taxon>
        <taxon>Variovorax</taxon>
    </lineage>
</organism>
<dbReference type="RefSeq" id="WP_042578885.1">
    <property type="nucleotide sequence ID" value="NZ_JXQQ01000025.1"/>
</dbReference>
<dbReference type="PANTHER" id="PTHR42928">
    <property type="entry name" value="TRICARBOXYLATE-BINDING PROTEIN"/>
    <property type="match status" value="1"/>
</dbReference>
<feature type="signal peptide" evidence="2">
    <location>
        <begin position="1"/>
        <end position="26"/>
    </location>
</feature>
<name>A0A0D0MUD7_VARPD</name>
<evidence type="ECO:0000313" key="4">
    <source>
        <dbReference type="Proteomes" id="UP000032067"/>
    </source>
</evidence>
<protein>
    <submittedName>
        <fullName evidence="3">ABC transporter substrate-binding protein</fullName>
    </submittedName>
</protein>
<proteinExistence type="inferred from homology"/>
<accession>A0A0D0MUD7</accession>
<comment type="caution">
    <text evidence="3">The sequence shown here is derived from an EMBL/GenBank/DDBJ whole genome shotgun (WGS) entry which is preliminary data.</text>
</comment>
<evidence type="ECO:0000256" key="2">
    <source>
        <dbReference type="SAM" id="SignalP"/>
    </source>
</evidence>
<dbReference type="AlphaFoldDB" id="A0A0D0MUD7"/>
<sequence>MPTMHRRAFLAAGSTALLAATQPAWAAYPERPIKLVVPWAAGGSTDAIARAMAQRMSQTIGSPVIVDNRPGAAGMIGTDAAAKAAPDGYTIAIVELPHAIAPAVTARLPYDLLRDFTPVTMIGTSPLVFFAGMDEDSKDFRTFLKTAAAKASPPAIAHSGAGTVSHLAAEMLASRTKIRFNMVPYKGSAPALTDVAAGTVAGHFATLASGSSLAGGNRIRPLLVTSTQRVAIAGLQNVPALAENNLKGMEIDQWWAMVAPATTPLEVIEKLRREAIAALEHPSVKERMSVLGVQMKGSTPGELRAFLRSEAERWQKVAHEVGLQPQ</sequence>
<dbReference type="OrthoDB" id="8956487at2"/>
<dbReference type="Gene3D" id="3.40.190.10">
    <property type="entry name" value="Periplasmic binding protein-like II"/>
    <property type="match status" value="1"/>
</dbReference>
<gene>
    <name evidence="3" type="ORF">RT97_11370</name>
</gene>
<dbReference type="InterPro" id="IPR042100">
    <property type="entry name" value="Bug_dom1"/>
</dbReference>
<dbReference type="PIRSF" id="PIRSF017082">
    <property type="entry name" value="YflP"/>
    <property type="match status" value="1"/>
</dbReference>
<dbReference type="PROSITE" id="PS51318">
    <property type="entry name" value="TAT"/>
    <property type="match status" value="1"/>
</dbReference>
<dbReference type="Proteomes" id="UP000032067">
    <property type="component" value="Unassembled WGS sequence"/>
</dbReference>
<evidence type="ECO:0000313" key="3">
    <source>
        <dbReference type="EMBL" id="KIQ32800.1"/>
    </source>
</evidence>
<dbReference type="EMBL" id="JXQQ01000025">
    <property type="protein sequence ID" value="KIQ32800.1"/>
    <property type="molecule type" value="Genomic_DNA"/>
</dbReference>
<dbReference type="InterPro" id="IPR006311">
    <property type="entry name" value="TAT_signal"/>
</dbReference>
<reference evidence="3 4" key="1">
    <citation type="submission" date="2014-12" db="EMBL/GenBank/DDBJ databases">
        <title>16Stimator: statistical estimation of ribosomal gene copy numbers from draft genome assemblies.</title>
        <authorList>
            <person name="Perisin M.A."/>
            <person name="Vetter M."/>
            <person name="Gilbert J.A."/>
            <person name="Bergelson J."/>
        </authorList>
    </citation>
    <scope>NUCLEOTIDE SEQUENCE [LARGE SCALE GENOMIC DNA]</scope>
    <source>
        <strain evidence="3 4">MEDvA23</strain>
    </source>
</reference>
<dbReference type="Pfam" id="PF03401">
    <property type="entry name" value="TctC"/>
    <property type="match status" value="1"/>
</dbReference>
<dbReference type="InterPro" id="IPR005064">
    <property type="entry name" value="BUG"/>
</dbReference>
<evidence type="ECO:0000256" key="1">
    <source>
        <dbReference type="ARBA" id="ARBA00006987"/>
    </source>
</evidence>